<evidence type="ECO:0000313" key="1">
    <source>
        <dbReference type="EMBL" id="KHD78945.1"/>
    </source>
</evidence>
<sequence>MPHLPAARIGDPISDLAAPMVPGPPTGVLGMPGAGLPPVMGVASVLIAGKPAAVVGTAAVCTPHHALLATNVVRPPTPPRIGGQVMIGGFPAARQFDQVVCNARIVAGAPTVLIGG</sequence>
<dbReference type="STRING" id="1869.MB27_02335"/>
<dbReference type="eggNOG" id="COG4104">
    <property type="taxonomic scope" value="Bacteria"/>
</dbReference>
<dbReference type="Pfam" id="PF05488">
    <property type="entry name" value="PAAR_motif"/>
    <property type="match status" value="1"/>
</dbReference>
<dbReference type="InterPro" id="IPR008727">
    <property type="entry name" value="PAAR_motif"/>
</dbReference>
<dbReference type="Proteomes" id="UP000054537">
    <property type="component" value="Unassembled WGS sequence"/>
</dbReference>
<reference evidence="1 2" key="1">
    <citation type="submission" date="2014-10" db="EMBL/GenBank/DDBJ databases">
        <title>Draft genome sequence of Actinoplanes utahensis NRRL 12052.</title>
        <authorList>
            <person name="Velasco-Bucheli B."/>
            <person name="del Cerro C."/>
            <person name="Hormigo D."/>
            <person name="Garcia J.L."/>
            <person name="Acebal C."/>
            <person name="Arroyo M."/>
            <person name="de la Mata I."/>
        </authorList>
    </citation>
    <scope>NUCLEOTIDE SEQUENCE [LARGE SCALE GENOMIC DNA]</scope>
    <source>
        <strain evidence="1 2">NRRL 12052</strain>
    </source>
</reference>
<name>A0A0A6US35_ACTUT</name>
<proteinExistence type="predicted"/>
<evidence type="ECO:0000313" key="2">
    <source>
        <dbReference type="Proteomes" id="UP000054537"/>
    </source>
</evidence>
<gene>
    <name evidence="1" type="ORF">MB27_02335</name>
</gene>
<comment type="caution">
    <text evidence="1">The sequence shown here is derived from an EMBL/GenBank/DDBJ whole genome shotgun (WGS) entry which is preliminary data.</text>
</comment>
<protein>
    <recommendedName>
        <fullName evidence="3">PAAR repeat-containing protein</fullName>
    </recommendedName>
</protein>
<accession>A0A0A6US35</accession>
<organism evidence="1 2">
    <name type="scientific">Actinoplanes utahensis</name>
    <dbReference type="NCBI Taxonomy" id="1869"/>
    <lineage>
        <taxon>Bacteria</taxon>
        <taxon>Bacillati</taxon>
        <taxon>Actinomycetota</taxon>
        <taxon>Actinomycetes</taxon>
        <taxon>Micromonosporales</taxon>
        <taxon>Micromonosporaceae</taxon>
        <taxon>Actinoplanes</taxon>
    </lineage>
</organism>
<dbReference type="RefSeq" id="WP_043522057.1">
    <property type="nucleotide sequence ID" value="NZ_BAABKU010000001.1"/>
</dbReference>
<dbReference type="OrthoDB" id="197187at2"/>
<dbReference type="AlphaFoldDB" id="A0A0A6US35"/>
<dbReference type="EMBL" id="JRTT01000002">
    <property type="protein sequence ID" value="KHD78945.1"/>
    <property type="molecule type" value="Genomic_DNA"/>
</dbReference>
<evidence type="ECO:0008006" key="3">
    <source>
        <dbReference type="Google" id="ProtNLM"/>
    </source>
</evidence>
<keyword evidence="2" id="KW-1185">Reference proteome</keyword>
<dbReference type="Gene3D" id="2.60.200.60">
    <property type="match status" value="1"/>
</dbReference>